<dbReference type="InterPro" id="IPR002761">
    <property type="entry name" value="Diphthami_syn_dom"/>
</dbReference>
<dbReference type="Proteomes" id="UP001619911">
    <property type="component" value="Unassembled WGS sequence"/>
</dbReference>
<dbReference type="GO" id="GO:0017178">
    <property type="term" value="F:diphthine-ammonia ligase activity"/>
    <property type="evidence" value="ECO:0007669"/>
    <property type="project" value="UniProtKB-EC"/>
</dbReference>
<dbReference type="InterPro" id="IPR014729">
    <property type="entry name" value="Rossmann-like_a/b/a_fold"/>
</dbReference>
<name>A0ABW8I9C8_9BACI</name>
<evidence type="ECO:0000313" key="2">
    <source>
        <dbReference type="EMBL" id="MFK2826087.1"/>
    </source>
</evidence>
<accession>A0ABW8I9C8</accession>
<dbReference type="RefSeq" id="WP_404317006.1">
    <property type="nucleotide sequence ID" value="NZ_JAUIYO010000007.1"/>
</dbReference>
<reference evidence="2 3" key="1">
    <citation type="submission" date="2023-07" db="EMBL/GenBank/DDBJ databases">
        <title>Bacillus lucianemedeirus sp. nov, a new species isolated from an immunobiological production facility.</title>
        <authorList>
            <person name="Costa L.V."/>
            <person name="Miranda R.V.S.L."/>
            <person name="Brandao M.L.L."/>
            <person name="Reis C.M.F."/>
            <person name="Frazao A.M."/>
            <person name="Cruz F.V."/>
            <person name="Baio P.V.P."/>
            <person name="Veras J.F.C."/>
            <person name="Ramos J.N."/>
            <person name="Vieira V."/>
        </authorList>
    </citation>
    <scope>NUCLEOTIDE SEQUENCE [LARGE SCALE GENOMIC DNA]</scope>
    <source>
        <strain evidence="2 3">B190/17</strain>
    </source>
</reference>
<dbReference type="Pfam" id="PF01902">
    <property type="entry name" value="Diphthami_syn_2"/>
    <property type="match status" value="1"/>
</dbReference>
<evidence type="ECO:0000259" key="1">
    <source>
        <dbReference type="Pfam" id="PF01902"/>
    </source>
</evidence>
<feature type="domain" description="Diphthamide synthase" evidence="1">
    <location>
        <begin position="4"/>
        <end position="209"/>
    </location>
</feature>
<keyword evidence="3" id="KW-1185">Reference proteome</keyword>
<organism evidence="2 3">
    <name type="scientific">Bacillus lumedeiriae</name>
    <dbReference type="NCBI Taxonomy" id="3058829"/>
    <lineage>
        <taxon>Bacteria</taxon>
        <taxon>Bacillati</taxon>
        <taxon>Bacillota</taxon>
        <taxon>Bacilli</taxon>
        <taxon>Bacillales</taxon>
        <taxon>Bacillaceae</taxon>
        <taxon>Bacillus</taxon>
    </lineage>
</organism>
<dbReference type="PANTHER" id="PTHR12196:SF2">
    <property type="entry name" value="DIPHTHINE--AMMONIA LIGASE"/>
    <property type="match status" value="1"/>
</dbReference>
<gene>
    <name evidence="2" type="ORF">QYG89_10470</name>
</gene>
<dbReference type="NCBIfam" id="TIGR00290">
    <property type="entry name" value="MJ0570_dom"/>
    <property type="match status" value="1"/>
</dbReference>
<comment type="caution">
    <text evidence="2">The sequence shown here is derived from an EMBL/GenBank/DDBJ whole genome shotgun (WGS) entry which is preliminary data.</text>
</comment>
<dbReference type="Gene3D" id="3.40.50.620">
    <property type="entry name" value="HUPs"/>
    <property type="match status" value="1"/>
</dbReference>
<protein>
    <submittedName>
        <fullName evidence="2">Diphthine--ammonia ligase</fullName>
        <ecNumber evidence="2">6.3.1.14</ecNumber>
    </submittedName>
</protein>
<dbReference type="SUPFAM" id="SSF52402">
    <property type="entry name" value="Adenine nucleotide alpha hydrolases-like"/>
    <property type="match status" value="1"/>
</dbReference>
<dbReference type="CDD" id="cd01994">
    <property type="entry name" value="AANH_PF0828-like"/>
    <property type="match status" value="1"/>
</dbReference>
<dbReference type="EC" id="6.3.1.14" evidence="2"/>
<proteinExistence type="predicted"/>
<keyword evidence="2" id="KW-0436">Ligase</keyword>
<dbReference type="EMBL" id="JAUIYO010000007">
    <property type="protein sequence ID" value="MFK2826087.1"/>
    <property type="molecule type" value="Genomic_DNA"/>
</dbReference>
<sequence length="221" mass="24755">MANRVVLSWSGGKDSCMALTKLVHAGHEVVSLLTTVPKESDRTFAHGEKIEMIEQQSKSLAIPVHFVHCPLEQYTETFIKDLIQLKEQLSLDSVAFGDIYLDGHREWGENVAAAAGLEAIFPLWRRQEESLALLTSFVQSGYKAAVIRIRQDIFDDSWLGKELDHDFLASIQEHPVCPLGENGEYHTFVYDGPLFQSSIPFTRGSIIAQENSKRLEIGLLA</sequence>
<dbReference type="Gene3D" id="3.90.1490.10">
    <property type="entry name" value="putative n-type atp pyrophosphatase, domain 2"/>
    <property type="match status" value="1"/>
</dbReference>
<evidence type="ECO:0000313" key="3">
    <source>
        <dbReference type="Proteomes" id="UP001619911"/>
    </source>
</evidence>
<dbReference type="PANTHER" id="PTHR12196">
    <property type="entry name" value="DOMAIN OF UNKNOWN FUNCTION 71 DUF71 -CONTAINING PROTEIN"/>
    <property type="match status" value="1"/>
</dbReference>
<dbReference type="InterPro" id="IPR030662">
    <property type="entry name" value="DPH6/MJ0570"/>
</dbReference>